<dbReference type="PANTHER" id="PTHR46033:SF8">
    <property type="entry name" value="PROTEIN MAINTENANCE OF MERISTEMS-LIKE"/>
    <property type="match status" value="1"/>
</dbReference>
<dbReference type="Pfam" id="PF10536">
    <property type="entry name" value="PMD"/>
    <property type="match status" value="1"/>
</dbReference>
<keyword evidence="3" id="KW-1185">Reference proteome</keyword>
<reference evidence="2 3" key="1">
    <citation type="journal article" date="2019" name="Genome Biol. Evol.">
        <title>Insights into the evolution of the New World diploid cottons (Gossypium, subgenus Houzingenia) based on genome sequencing.</title>
        <authorList>
            <person name="Grover C.E."/>
            <person name="Arick M.A. 2nd"/>
            <person name="Thrash A."/>
            <person name="Conover J.L."/>
            <person name="Sanders W.S."/>
            <person name="Peterson D.G."/>
            <person name="Frelichowski J.E."/>
            <person name="Scheffler J.A."/>
            <person name="Scheffler B.E."/>
            <person name="Wendel J.F."/>
        </authorList>
    </citation>
    <scope>NUCLEOTIDE SEQUENCE [LARGE SCALE GENOMIC DNA]</scope>
    <source>
        <strain evidence="2">8</strain>
        <tissue evidence="2">Leaf</tissue>
    </source>
</reference>
<dbReference type="InterPro" id="IPR044824">
    <property type="entry name" value="MAIN-like"/>
</dbReference>
<sequence>PEDRILQCHIRNLLGPLSPLIETYLREAGFLHVALIGQGCKLDPELISALVELGLLVDGSVVIGSVQFTDWGTDSIEEERERYARAYILQIIGGMLMPNKSRNLVHLRRLLKLVNFRGASKLSWRSAVLATLYREMCRATQPEKIKIFGWTPYEDLVIRVVILEEFFVNPNAWHVKVPFVMYATVEMHEADSVLRQFGFQ</sequence>
<dbReference type="InterPro" id="IPR019557">
    <property type="entry name" value="AminoTfrase-like_pln_mobile"/>
</dbReference>
<dbReference type="AlphaFoldDB" id="A0A7J9E1W9"/>
<dbReference type="GO" id="GO:0010073">
    <property type="term" value="P:meristem maintenance"/>
    <property type="evidence" value="ECO:0007669"/>
    <property type="project" value="InterPro"/>
</dbReference>
<evidence type="ECO:0000259" key="1">
    <source>
        <dbReference type="Pfam" id="PF10536"/>
    </source>
</evidence>
<name>A0A7J9E1W9_9ROSI</name>
<dbReference type="Proteomes" id="UP000593568">
    <property type="component" value="Unassembled WGS sequence"/>
</dbReference>
<evidence type="ECO:0000313" key="2">
    <source>
        <dbReference type="EMBL" id="MBA0767009.1"/>
    </source>
</evidence>
<accession>A0A7J9E1W9</accession>
<comment type="caution">
    <text evidence="2">The sequence shown here is derived from an EMBL/GenBank/DDBJ whole genome shotgun (WGS) entry which is preliminary data.</text>
</comment>
<protein>
    <recommendedName>
        <fullName evidence="1">Aminotransferase-like plant mobile domain-containing protein</fullName>
    </recommendedName>
</protein>
<organism evidence="2 3">
    <name type="scientific">Gossypium trilobum</name>
    <dbReference type="NCBI Taxonomy" id="34281"/>
    <lineage>
        <taxon>Eukaryota</taxon>
        <taxon>Viridiplantae</taxon>
        <taxon>Streptophyta</taxon>
        <taxon>Embryophyta</taxon>
        <taxon>Tracheophyta</taxon>
        <taxon>Spermatophyta</taxon>
        <taxon>Magnoliopsida</taxon>
        <taxon>eudicotyledons</taxon>
        <taxon>Gunneridae</taxon>
        <taxon>Pentapetalae</taxon>
        <taxon>rosids</taxon>
        <taxon>malvids</taxon>
        <taxon>Malvales</taxon>
        <taxon>Malvaceae</taxon>
        <taxon>Malvoideae</taxon>
        <taxon>Gossypium</taxon>
    </lineage>
</organism>
<dbReference type="PANTHER" id="PTHR46033">
    <property type="entry name" value="PROTEIN MAIN-LIKE 2"/>
    <property type="match status" value="1"/>
</dbReference>
<gene>
    <name evidence="2" type="ORF">Gotri_015990</name>
</gene>
<feature type="domain" description="Aminotransferase-like plant mobile" evidence="1">
    <location>
        <begin position="65"/>
        <end position="147"/>
    </location>
</feature>
<dbReference type="EMBL" id="JABEZW010000006">
    <property type="protein sequence ID" value="MBA0767009.1"/>
    <property type="molecule type" value="Genomic_DNA"/>
</dbReference>
<feature type="non-terminal residue" evidence="2">
    <location>
        <position position="1"/>
    </location>
</feature>
<proteinExistence type="predicted"/>
<evidence type="ECO:0000313" key="3">
    <source>
        <dbReference type="Proteomes" id="UP000593568"/>
    </source>
</evidence>